<proteinExistence type="predicted"/>
<evidence type="ECO:0000256" key="1">
    <source>
        <dbReference type="SAM" id="Phobius"/>
    </source>
</evidence>
<name>A0A226DAC2_FOLCA</name>
<sequence length="567" mass="64963">MSGISSFRDLLSNISNCDLQILHSLDYENQLSSRDLSFVSTTVFMPKYDDVLRNFGSFKTDGLPSLDTVKVRVSPCRISFIFLGAGAKNSKHSFKRQVERWIQFASKHYFYYGPHHGYDFFLNTNAYITVVISKPELLKGMFHLPVFNQVSFIVDSPEQNFKICLLIYSKIVENMVKHITCASEIQLSGETYITLVDKHINRLSKLCIHGVEWGEVKDTQTTPTTGTTSRINATVRTSFTQLVLKVFSNANISVLPDSKCLSESVKHVKLTFDAGDRPTNMEETTIDVTLIQRGFEGYKFLTCYAEPYITLNFYITPFQPDLWLVLGTTIGIIVAITTLCQHFFSLLEQQRFSAWMYVLASLFEETGFMPTRISKHNFFRISFGIWSIMSVVLTNGYNGIMISELNSPMRQFQTESFDQLDCGNKILKTIQNYLITEEINLPGAKKQMEETLESVYTSFYFELVHLTSSLPYSSFEAETVYLNMTKVDHACYRLLSTFEQSVSRVVLPEFLAVLRNLAKDHIDYGGTHFSMFKDLILFSRKHSYYPRGFSYLSENLTYPTLQSKIEG</sequence>
<feature type="transmembrane region" description="Helical" evidence="1">
    <location>
        <begin position="378"/>
        <end position="397"/>
    </location>
</feature>
<keyword evidence="1" id="KW-0812">Transmembrane</keyword>
<accession>A0A226DAC2</accession>
<evidence type="ECO:0000313" key="2">
    <source>
        <dbReference type="EMBL" id="OXA42495.1"/>
    </source>
</evidence>
<dbReference type="AlphaFoldDB" id="A0A226DAC2"/>
<keyword evidence="3" id="KW-1185">Reference proteome</keyword>
<feature type="transmembrane region" description="Helical" evidence="1">
    <location>
        <begin position="322"/>
        <end position="347"/>
    </location>
</feature>
<organism evidence="2 3">
    <name type="scientific">Folsomia candida</name>
    <name type="common">Springtail</name>
    <dbReference type="NCBI Taxonomy" id="158441"/>
    <lineage>
        <taxon>Eukaryota</taxon>
        <taxon>Metazoa</taxon>
        <taxon>Ecdysozoa</taxon>
        <taxon>Arthropoda</taxon>
        <taxon>Hexapoda</taxon>
        <taxon>Collembola</taxon>
        <taxon>Entomobryomorpha</taxon>
        <taxon>Isotomoidea</taxon>
        <taxon>Isotomidae</taxon>
        <taxon>Proisotominae</taxon>
        <taxon>Folsomia</taxon>
    </lineage>
</organism>
<reference evidence="2 3" key="1">
    <citation type="submission" date="2015-12" db="EMBL/GenBank/DDBJ databases">
        <title>The genome of Folsomia candida.</title>
        <authorList>
            <person name="Faddeeva A."/>
            <person name="Derks M.F."/>
            <person name="Anvar Y."/>
            <person name="Smit S."/>
            <person name="Van Straalen N."/>
            <person name="Roelofs D."/>
        </authorList>
    </citation>
    <scope>NUCLEOTIDE SEQUENCE [LARGE SCALE GENOMIC DNA]</scope>
    <source>
        <strain evidence="2 3">VU population</strain>
        <tissue evidence="2">Whole body</tissue>
    </source>
</reference>
<evidence type="ECO:0000313" key="3">
    <source>
        <dbReference type="Proteomes" id="UP000198287"/>
    </source>
</evidence>
<keyword evidence="1" id="KW-0472">Membrane</keyword>
<dbReference type="Proteomes" id="UP000198287">
    <property type="component" value="Unassembled WGS sequence"/>
</dbReference>
<comment type="caution">
    <text evidence="2">The sequence shown here is derived from an EMBL/GenBank/DDBJ whole genome shotgun (WGS) entry which is preliminary data.</text>
</comment>
<dbReference type="EMBL" id="LNIX01000026">
    <property type="protein sequence ID" value="OXA42495.1"/>
    <property type="molecule type" value="Genomic_DNA"/>
</dbReference>
<keyword evidence="1" id="KW-1133">Transmembrane helix</keyword>
<dbReference type="Gene3D" id="1.10.287.70">
    <property type="match status" value="1"/>
</dbReference>
<protein>
    <submittedName>
        <fullName evidence="2">Uncharacterized protein</fullName>
    </submittedName>
</protein>
<gene>
    <name evidence="2" type="ORF">Fcan01_22817</name>
</gene>